<comment type="caution">
    <text evidence="1">The sequence shown here is derived from an EMBL/GenBank/DDBJ whole genome shotgun (WGS) entry which is preliminary data.</text>
</comment>
<protein>
    <submittedName>
        <fullName evidence="1">Uncharacterized protein</fullName>
    </submittedName>
</protein>
<dbReference type="AlphaFoldDB" id="A0AAD2Q552"/>
<evidence type="ECO:0000313" key="2">
    <source>
        <dbReference type="Proteomes" id="UP001295794"/>
    </source>
</evidence>
<evidence type="ECO:0000313" key="1">
    <source>
        <dbReference type="EMBL" id="CAK5277316.1"/>
    </source>
</evidence>
<name>A0AAD2Q552_9AGAR</name>
<dbReference type="Proteomes" id="UP001295794">
    <property type="component" value="Unassembled WGS sequence"/>
</dbReference>
<proteinExistence type="predicted"/>
<keyword evidence="2" id="KW-1185">Reference proteome</keyword>
<accession>A0AAD2Q552</accession>
<dbReference type="EMBL" id="CAVNYO010000419">
    <property type="protein sequence ID" value="CAK5277316.1"/>
    <property type="molecule type" value="Genomic_DNA"/>
</dbReference>
<gene>
    <name evidence="1" type="ORF">MYCIT1_LOCUS26253</name>
</gene>
<organism evidence="1 2">
    <name type="scientific">Mycena citricolor</name>
    <dbReference type="NCBI Taxonomy" id="2018698"/>
    <lineage>
        <taxon>Eukaryota</taxon>
        <taxon>Fungi</taxon>
        <taxon>Dikarya</taxon>
        <taxon>Basidiomycota</taxon>
        <taxon>Agaricomycotina</taxon>
        <taxon>Agaricomycetes</taxon>
        <taxon>Agaricomycetidae</taxon>
        <taxon>Agaricales</taxon>
        <taxon>Marasmiineae</taxon>
        <taxon>Mycenaceae</taxon>
        <taxon>Mycena</taxon>
    </lineage>
</organism>
<reference evidence="1" key="1">
    <citation type="submission" date="2023-11" db="EMBL/GenBank/DDBJ databases">
        <authorList>
            <person name="De Vega J J."/>
            <person name="De Vega J J."/>
        </authorList>
    </citation>
    <scope>NUCLEOTIDE SEQUENCE</scope>
</reference>
<sequence>MNTPLGFPPPPPVPEEIPPYIVERLLATLATSPSGDQMAADLAIWRAGPAPHVSSGIWNAATLQVSLNEFGPAITQTALCRWGRMCDTSFESRFQLEFTISGAGVNDLLRRSCEIRFGNVGTEHRLPAGSTIMSLLLHLCSRSRLSMLKVQMKGWQSEAYPTADTCLMVPVYCHDLRGVRRGLSNPAAVSERLGFFERYFVLYDRSTSAVTHLA</sequence>